<dbReference type="Pfam" id="PF02045">
    <property type="entry name" value="CBFB_NFYA"/>
    <property type="match status" value="1"/>
</dbReference>
<keyword evidence="3 6" id="KW-0238">DNA-binding</keyword>
<evidence type="ECO:0000256" key="3">
    <source>
        <dbReference type="ARBA" id="ARBA00023125"/>
    </source>
</evidence>
<evidence type="ECO:0000256" key="6">
    <source>
        <dbReference type="RuleBase" id="RU367155"/>
    </source>
</evidence>
<comment type="function">
    <text evidence="6">Component of the sequence-specific heterotrimeric transcription factor (NF-Y) which specifically recognizes a 5'-CCAAT-3' box motif found in the promoters of its target genes.</text>
</comment>
<keyword evidence="9" id="KW-1185">Reference proteome</keyword>
<organism evidence="8 9">
    <name type="scientific">Senna tora</name>
    <dbReference type="NCBI Taxonomy" id="362788"/>
    <lineage>
        <taxon>Eukaryota</taxon>
        <taxon>Viridiplantae</taxon>
        <taxon>Streptophyta</taxon>
        <taxon>Embryophyta</taxon>
        <taxon>Tracheophyta</taxon>
        <taxon>Spermatophyta</taxon>
        <taxon>Magnoliopsida</taxon>
        <taxon>eudicotyledons</taxon>
        <taxon>Gunneridae</taxon>
        <taxon>Pentapetalae</taxon>
        <taxon>rosids</taxon>
        <taxon>fabids</taxon>
        <taxon>Fabales</taxon>
        <taxon>Fabaceae</taxon>
        <taxon>Caesalpinioideae</taxon>
        <taxon>Cassia clade</taxon>
        <taxon>Senna</taxon>
    </lineage>
</organism>
<comment type="subunit">
    <text evidence="6">Heterotrimer.</text>
</comment>
<dbReference type="GO" id="GO:0003700">
    <property type="term" value="F:DNA-binding transcription factor activity"/>
    <property type="evidence" value="ECO:0007669"/>
    <property type="project" value="UniProtKB-UniRule"/>
</dbReference>
<keyword evidence="4 6" id="KW-0804">Transcription</keyword>
<protein>
    <recommendedName>
        <fullName evidence="6">Nuclear transcription factor Y subunit</fullName>
    </recommendedName>
</protein>
<dbReference type="PANTHER" id="PTHR12632">
    <property type="entry name" value="TRANSCRIPTION FACTOR NF-Y ALPHA-RELATED"/>
    <property type="match status" value="1"/>
</dbReference>
<dbReference type="PRINTS" id="PR00616">
    <property type="entry name" value="CCAATSUBUNTB"/>
</dbReference>
<dbReference type="GO" id="GO:0003677">
    <property type="term" value="F:DNA binding"/>
    <property type="evidence" value="ECO:0007669"/>
    <property type="project" value="UniProtKB-KW"/>
</dbReference>
<dbReference type="InterPro" id="IPR001289">
    <property type="entry name" value="NFYA"/>
</dbReference>
<accession>A0A834SHK6</accession>
<evidence type="ECO:0000256" key="2">
    <source>
        <dbReference type="ARBA" id="ARBA00023015"/>
    </source>
</evidence>
<evidence type="ECO:0000313" key="8">
    <source>
        <dbReference type="EMBL" id="KAF7804218.1"/>
    </source>
</evidence>
<proteinExistence type="inferred from homology"/>
<keyword evidence="2 6" id="KW-0805">Transcription regulation</keyword>
<evidence type="ECO:0000256" key="4">
    <source>
        <dbReference type="ARBA" id="ARBA00023163"/>
    </source>
</evidence>
<evidence type="ECO:0000256" key="5">
    <source>
        <dbReference type="ARBA" id="ARBA00023242"/>
    </source>
</evidence>
<dbReference type="SMART" id="SM00521">
    <property type="entry name" value="CBF"/>
    <property type="match status" value="1"/>
</dbReference>
<dbReference type="EMBL" id="JAAIUW010000013">
    <property type="protein sequence ID" value="KAF7804218.1"/>
    <property type="molecule type" value="Genomic_DNA"/>
</dbReference>
<dbReference type="PROSITE" id="PS51152">
    <property type="entry name" value="NFYA_HAP2_2"/>
    <property type="match status" value="1"/>
</dbReference>
<dbReference type="OrthoDB" id="1097733at2759"/>
<evidence type="ECO:0000256" key="7">
    <source>
        <dbReference type="SAM" id="MobiDB-lite"/>
    </source>
</evidence>
<feature type="compositionally biased region" description="Polar residues" evidence="7">
    <location>
        <begin position="239"/>
        <end position="277"/>
    </location>
</feature>
<dbReference type="Gene3D" id="6.10.250.2430">
    <property type="match status" value="1"/>
</dbReference>
<name>A0A834SHK6_9FABA</name>
<keyword evidence="5 6" id="KW-0539">Nucleus</keyword>
<gene>
    <name evidence="8" type="ORF">G2W53_043329</name>
</gene>
<dbReference type="AlphaFoldDB" id="A0A834SHK6"/>
<comment type="similarity">
    <text evidence="6">Belongs to the NFYA/HAP2 subunit family.</text>
</comment>
<dbReference type="GO" id="GO:0005634">
    <property type="term" value="C:nucleus"/>
    <property type="evidence" value="ECO:0007669"/>
    <property type="project" value="UniProtKB-SubCell"/>
</dbReference>
<comment type="subcellular location">
    <subcellularLocation>
        <location evidence="1 6">Nucleus</location>
    </subcellularLocation>
</comment>
<feature type="region of interest" description="Disordered" evidence="7">
    <location>
        <begin position="189"/>
        <end position="277"/>
    </location>
</feature>
<comment type="caution">
    <text evidence="8">The sequence shown here is derived from an EMBL/GenBank/DDBJ whole genome shotgun (WGS) entry which is preliminary data.</text>
</comment>
<dbReference type="Proteomes" id="UP000634136">
    <property type="component" value="Unassembled WGS sequence"/>
</dbReference>
<sequence>MAMQTVCFKEHEGIVHNSVGQLSSVTSAPWWSAFGPQSVRDESCTQIKPFSLELPNCAATKQTGRGAQQVLDKGHTTQFTIFPNDCKMSDHAQKHQPTMSLQSSLPDPRGHFELKFSQPMICSKYAYMDQFYGLISTYGPQISGRIMLPHTMTSDDGPIYVNAKQYHGIIRRRQSRAKAVLEQKLAKRSKPYMHESRHLHAMRRPRGCGGRFLNTKKLKNGNGESGSAVKKIGERLFQPSGSHSQSSEVLQSEGGTLSSSKEINGSSPNVSGSEVTSMYSQGSLSNFSLSHLGSSSVHSLADMMDSGHGIVMPTKWNSIADEACSNIWLANHPWLILYMYYSSTTVSVFLNRAVLVWENYNQYDNEEQYNCNTGPFPGVLLVLPRNLQLLHPTSDVRISSGHVALYIIQLFPLGLHQHCHVQKHLVQLIQIPLYLFHRVMPLLNLMDRVHYARSPLLLLTGRDEEVNGFIVGILAGDSIVPALYGLPVLGGYLLPQIVEAFHGIFQLLSQPVDYGAIERLESELDELGLLESECDVGVHARAKVLHGLGVVKALALLVRATEALVEAFQLLELILERLHLLEELVEVDAAGGQFRHLDDVVGVVRRDLLVAGAGAGEGGGQQVVHGGDLGETEDREEGIRIRIWIWRRNS</sequence>
<reference evidence="8" key="1">
    <citation type="submission" date="2020-09" db="EMBL/GenBank/DDBJ databases">
        <title>Genome-Enabled Discovery of Anthraquinone Biosynthesis in Senna tora.</title>
        <authorList>
            <person name="Kang S.-H."/>
            <person name="Pandey R.P."/>
            <person name="Lee C.-M."/>
            <person name="Sim J.-S."/>
            <person name="Jeong J.-T."/>
            <person name="Choi B.-S."/>
            <person name="Jung M."/>
            <person name="Ginzburg D."/>
            <person name="Zhao K."/>
            <person name="Won S.Y."/>
            <person name="Oh T.-J."/>
            <person name="Yu Y."/>
            <person name="Kim N.-H."/>
            <person name="Lee O.R."/>
            <person name="Lee T.-H."/>
            <person name="Bashyal P."/>
            <person name="Kim T.-S."/>
            <person name="Lee W.-H."/>
            <person name="Kawkins C."/>
            <person name="Kim C.-K."/>
            <person name="Kim J.S."/>
            <person name="Ahn B.O."/>
            <person name="Rhee S.Y."/>
            <person name="Sohng J.K."/>
        </authorList>
    </citation>
    <scope>NUCLEOTIDE SEQUENCE</scope>
    <source>
        <tissue evidence="8">Leaf</tissue>
    </source>
</reference>
<evidence type="ECO:0000313" key="9">
    <source>
        <dbReference type="Proteomes" id="UP000634136"/>
    </source>
</evidence>
<evidence type="ECO:0000256" key="1">
    <source>
        <dbReference type="ARBA" id="ARBA00004123"/>
    </source>
</evidence>